<feature type="compositionally biased region" description="Polar residues" evidence="1">
    <location>
        <begin position="135"/>
        <end position="151"/>
    </location>
</feature>
<accession>A0AAV7UC58</accession>
<reference evidence="2" key="1">
    <citation type="journal article" date="2022" name="bioRxiv">
        <title>Sequencing and chromosome-scale assembly of the giantPleurodeles waltlgenome.</title>
        <authorList>
            <person name="Brown T."/>
            <person name="Elewa A."/>
            <person name="Iarovenko S."/>
            <person name="Subramanian E."/>
            <person name="Araus A.J."/>
            <person name="Petzold A."/>
            <person name="Susuki M."/>
            <person name="Suzuki K.-i.T."/>
            <person name="Hayashi T."/>
            <person name="Toyoda A."/>
            <person name="Oliveira C."/>
            <person name="Osipova E."/>
            <person name="Leigh N.D."/>
            <person name="Simon A."/>
            <person name="Yun M.H."/>
        </authorList>
    </citation>
    <scope>NUCLEOTIDE SEQUENCE</scope>
    <source>
        <strain evidence="2">20211129_DDA</strain>
        <tissue evidence="2">Liver</tissue>
    </source>
</reference>
<evidence type="ECO:0008006" key="4">
    <source>
        <dbReference type="Google" id="ProtNLM"/>
    </source>
</evidence>
<feature type="compositionally biased region" description="Low complexity" evidence="1">
    <location>
        <begin position="198"/>
        <end position="221"/>
    </location>
</feature>
<evidence type="ECO:0000256" key="1">
    <source>
        <dbReference type="SAM" id="MobiDB-lite"/>
    </source>
</evidence>
<gene>
    <name evidence="2" type="ORF">NDU88_003009</name>
</gene>
<feature type="region of interest" description="Disordered" evidence="1">
    <location>
        <begin position="668"/>
        <end position="694"/>
    </location>
</feature>
<dbReference type="EMBL" id="JANPWB010000005">
    <property type="protein sequence ID" value="KAJ1186226.1"/>
    <property type="molecule type" value="Genomic_DNA"/>
</dbReference>
<name>A0AAV7UC58_PLEWA</name>
<dbReference type="PANTHER" id="PTHR16070">
    <property type="entry name" value="PROTEIN FAM222A-RELATED"/>
    <property type="match status" value="1"/>
</dbReference>
<keyword evidence="3" id="KW-1185">Reference proteome</keyword>
<feature type="compositionally biased region" description="Low complexity" evidence="1">
    <location>
        <begin position="289"/>
        <end position="331"/>
    </location>
</feature>
<evidence type="ECO:0000313" key="2">
    <source>
        <dbReference type="EMBL" id="KAJ1186226.1"/>
    </source>
</evidence>
<feature type="compositionally biased region" description="Low complexity" evidence="1">
    <location>
        <begin position="241"/>
        <end position="260"/>
    </location>
</feature>
<feature type="compositionally biased region" description="Polar residues" evidence="1">
    <location>
        <begin position="261"/>
        <end position="288"/>
    </location>
</feature>
<organism evidence="2 3">
    <name type="scientific">Pleurodeles waltl</name>
    <name type="common">Iberian ribbed newt</name>
    <dbReference type="NCBI Taxonomy" id="8319"/>
    <lineage>
        <taxon>Eukaryota</taxon>
        <taxon>Metazoa</taxon>
        <taxon>Chordata</taxon>
        <taxon>Craniata</taxon>
        <taxon>Vertebrata</taxon>
        <taxon>Euteleostomi</taxon>
        <taxon>Amphibia</taxon>
        <taxon>Batrachia</taxon>
        <taxon>Caudata</taxon>
        <taxon>Salamandroidea</taxon>
        <taxon>Salamandridae</taxon>
        <taxon>Pleurodelinae</taxon>
        <taxon>Pleurodeles</taxon>
    </lineage>
</organism>
<feature type="compositionally biased region" description="Polar residues" evidence="1">
    <location>
        <begin position="332"/>
        <end position="381"/>
    </location>
</feature>
<protein>
    <recommendedName>
        <fullName evidence="4">Family with sequence similarity 222 member B</fullName>
    </recommendedName>
</protein>
<dbReference type="AlphaFoldDB" id="A0AAV7UC58"/>
<feature type="compositionally biased region" description="Polar residues" evidence="1">
    <location>
        <begin position="170"/>
        <end position="197"/>
    </location>
</feature>
<comment type="caution">
    <text evidence="2">The sequence shown here is derived from an EMBL/GenBank/DDBJ whole genome shotgun (WGS) entry which is preliminary data.</text>
</comment>
<evidence type="ECO:0000313" key="3">
    <source>
        <dbReference type="Proteomes" id="UP001066276"/>
    </source>
</evidence>
<sequence length="694" mass="75641">MLACLSGPGDLSLQLLSHTQMNTGLQKWDTTQKMKAARYPTPAELDAYAKKVANNPLTIKIFPNSVKVPQRKHIRRTVNGLDTSGQRYSPYPAQANTKTGLLAIVKPPAKAVLKDFEGARTHLLPEVMMNPPSSPYTAPSTLSHTQGLSRPQSLQHAQALQHAHSMQQQTMARPQSVPQVLQHPPQSMQQTLQHHPSMQQTLQQHTQGMQQALQHSQGLQQTLQPHPPGMQQALQRHRGMQQALQQAQQQAEQQARQHAQNMSRAQSIPQPLQRPQSIPQSMQHPQGISQQTLQHPQSIQQQQSLPHSQSMGQSQSMRQSQSMTQSQHSQSIGQPQVLQHPQSMAQPQLRTQHPQSMAQALQPPSSLPQETLQHPGNSLLQTGLHGGRKMPDADAPPNVTVSTSTIPLSMLQQNRPPDLTSIVQQINQFCQARAGLGTTSVCEGQIANPSPISRNLLINASTRVSAHNLPISACIGAPADHAAAISAASGNVPLVNIRMPASYPSDLKPLAWNQHQLAQLQQMCGEAGKHPQREMTVQGFPIKTAAYPQELCMGQSFNLKPPIEKPTPSPPVNGLPGPLPYSNGHYFQPMWNNILPTPNSDSSGSQELAIPFHGGQPAAAPLDCAMGSHYRAGAGSSGQNSIMQTMDCLGGEFQQSCFRDQSMATLGKVQRPTTGQVPEPTDSHNLHLQHPGYR</sequence>
<dbReference type="Pfam" id="PF15258">
    <property type="entry name" value="FAM222A"/>
    <property type="match status" value="2"/>
</dbReference>
<dbReference type="PANTHER" id="PTHR16070:SF1">
    <property type="entry name" value="PROTEIN FAM222B"/>
    <property type="match status" value="1"/>
</dbReference>
<proteinExistence type="predicted"/>
<dbReference type="InterPro" id="IPR029340">
    <property type="entry name" value="FAM222"/>
</dbReference>
<feature type="compositionally biased region" description="Low complexity" evidence="1">
    <location>
        <begin position="152"/>
        <end position="169"/>
    </location>
</feature>
<dbReference type="Proteomes" id="UP001066276">
    <property type="component" value="Chromosome 3_1"/>
</dbReference>
<feature type="region of interest" description="Disordered" evidence="1">
    <location>
        <begin position="126"/>
        <end position="402"/>
    </location>
</feature>